<dbReference type="EMBL" id="SPSG01004307">
    <property type="protein sequence ID" value="TFU39545.1"/>
    <property type="molecule type" value="Genomic_DNA"/>
</dbReference>
<dbReference type="GO" id="GO:0004386">
    <property type="term" value="F:helicase activity"/>
    <property type="evidence" value="ECO:0007669"/>
    <property type="project" value="InterPro"/>
</dbReference>
<dbReference type="InterPro" id="IPR034154">
    <property type="entry name" value="TOPRIM_DnaG/twinkle"/>
</dbReference>
<evidence type="ECO:0000313" key="2">
    <source>
        <dbReference type="EMBL" id="TFU39545.1"/>
    </source>
</evidence>
<dbReference type="InterPro" id="IPR013237">
    <property type="entry name" value="Phage_T7_Gp4_N"/>
</dbReference>
<dbReference type="Gene3D" id="3.40.1360.10">
    <property type="match status" value="1"/>
</dbReference>
<organism evidence="2">
    <name type="scientific">Serratia marcescens</name>
    <dbReference type="NCBI Taxonomy" id="615"/>
    <lineage>
        <taxon>Bacteria</taxon>
        <taxon>Pseudomonadati</taxon>
        <taxon>Pseudomonadota</taxon>
        <taxon>Gammaproteobacteria</taxon>
        <taxon>Enterobacterales</taxon>
        <taxon>Yersiniaceae</taxon>
        <taxon>Serratia</taxon>
    </lineage>
</organism>
<dbReference type="CDD" id="cd01029">
    <property type="entry name" value="TOPRIM_primases"/>
    <property type="match status" value="1"/>
</dbReference>
<dbReference type="Pfam" id="PF23639">
    <property type="entry name" value="DUF7146"/>
    <property type="match status" value="1"/>
</dbReference>
<dbReference type="InterPro" id="IPR006171">
    <property type="entry name" value="TOPRIM_dom"/>
</dbReference>
<dbReference type="AlphaFoldDB" id="A0A9X8VBI5"/>
<proteinExistence type="predicted"/>
<dbReference type="Pfam" id="PF08273">
    <property type="entry name" value="Zn_Ribbon_Prim"/>
    <property type="match status" value="1"/>
</dbReference>
<dbReference type="RefSeq" id="WP_212563246.1">
    <property type="nucleotide sequence ID" value="NZ_SPSG02000040.1"/>
</dbReference>
<gene>
    <name evidence="2" type="ORF">E0L31_30555</name>
</gene>
<feature type="domain" description="DNA primase/helicase Gp4 N-terminal Bacteriophage T7-like" evidence="1">
    <location>
        <begin position="28"/>
        <end position="63"/>
    </location>
</feature>
<protein>
    <submittedName>
        <fullName evidence="2">DNA primase</fullName>
    </submittedName>
</protein>
<dbReference type="InterPro" id="IPR055570">
    <property type="entry name" value="DUF7146"/>
</dbReference>
<comment type="caution">
    <text evidence="2">The sequence shown here is derived from an EMBL/GenBank/DDBJ whole genome shotgun (WGS) entry which is preliminary data.</text>
</comment>
<sequence length="321" mass="35683">MRTTEAVKGRWADVFEFYGLPPITGKNHFKGECPVCGRKGRYRCDDKDGAGTWICVCGSGDGWKLLELTQKKDFATMAGEIDAVIGNEYQPDTKSSERPKPRESQKVRESVIAKFGSLVALRGTGAELYLHGRGINKLPAEWVRFNDAEKTPYGIKQAIWALATDDKAKPCYLHRTFLDGAKKANIPTQKRMLSLQDESYLDYAGSVAIRMHPVASTLGIAEGIETALSCHQIYNCNTWAVLNSSLMKKFRAPAGVKHLIIFADCDDNGAGQAAAFECGHRNILSKNDVERVSIRWPEKGDFNDMLMNGAKVYEWPLRRAA</sequence>
<evidence type="ECO:0000259" key="1">
    <source>
        <dbReference type="SMART" id="SM00778"/>
    </source>
</evidence>
<dbReference type="SMART" id="SM00778">
    <property type="entry name" value="Prim_Zn_Ribbon"/>
    <property type="match status" value="1"/>
</dbReference>
<dbReference type="Pfam" id="PF13362">
    <property type="entry name" value="Toprim_3"/>
    <property type="match status" value="1"/>
</dbReference>
<accession>A0A9X8VBI5</accession>
<dbReference type="GO" id="GO:0008270">
    <property type="term" value="F:zinc ion binding"/>
    <property type="evidence" value="ECO:0007669"/>
    <property type="project" value="InterPro"/>
</dbReference>
<reference evidence="2" key="1">
    <citation type="submission" date="2019-03" db="EMBL/GenBank/DDBJ databases">
        <title>Serratia marcescens strain N2 draft genome.</title>
        <authorList>
            <person name="Yassin A."/>
            <person name="El-Kenawy N."/>
            <person name="Youssef N.H."/>
        </authorList>
    </citation>
    <scope>NUCLEOTIDE SEQUENCE [LARGE SCALE GENOMIC DNA]</scope>
    <source>
        <strain evidence="2">N2</strain>
    </source>
</reference>
<name>A0A9X8VBI5_SERMA</name>